<keyword evidence="2" id="KW-1185">Reference proteome</keyword>
<gene>
    <name evidence="1" type="ORF">OBBRIDRAFT_890618</name>
</gene>
<dbReference type="Pfam" id="PF00657">
    <property type="entry name" value="Lipase_GDSL"/>
    <property type="match status" value="1"/>
</dbReference>
<sequence length="282" mass="31448">MANPKSSCHGLDNIRYFVIFGDSYSSVGYSSSAPHPTEEQPLGVEFPGTLTWTTEDEPNWVGYLVSKYLEGRPAGRRPIVFDYAVGGSTLAGVSHQINRHFLPTAGQKPDWAPWDASDTLFITWVGINDCAFAGENTFKRTIDDLFEEQEGLYNAGARNFLFIDLPPINRSPAYRVSVDHIPSYVHWNVHLKDTAAAFSAAHPDVTAMLYSSWDTFTRVLDNPAEHGFNPSEVRKPFGEIWLDHLHPTSAMHEWIARDLVAFFGAQESKHEDVEGTDASVAD</sequence>
<reference evidence="1 2" key="1">
    <citation type="submission" date="2016-07" db="EMBL/GenBank/DDBJ databases">
        <title>Draft genome of the white-rot fungus Obba rivulosa 3A-2.</title>
        <authorList>
            <consortium name="DOE Joint Genome Institute"/>
            <person name="Miettinen O."/>
            <person name="Riley R."/>
            <person name="Acob R."/>
            <person name="Barry K."/>
            <person name="Cullen D."/>
            <person name="De Vries R."/>
            <person name="Hainaut M."/>
            <person name="Hatakka A."/>
            <person name="Henrissat B."/>
            <person name="Hilden K."/>
            <person name="Kuo R."/>
            <person name="Labutti K."/>
            <person name="Lipzen A."/>
            <person name="Makela M.R."/>
            <person name="Sandor L."/>
            <person name="Spatafora J.W."/>
            <person name="Grigoriev I.V."/>
            <person name="Hibbett D.S."/>
        </authorList>
    </citation>
    <scope>NUCLEOTIDE SEQUENCE [LARGE SCALE GENOMIC DNA]</scope>
    <source>
        <strain evidence="1 2">3A-2</strain>
    </source>
</reference>
<dbReference type="AlphaFoldDB" id="A0A8E2AKH8"/>
<name>A0A8E2AKH8_9APHY</name>
<dbReference type="InterPro" id="IPR001087">
    <property type="entry name" value="GDSL"/>
</dbReference>
<accession>A0A8E2AKH8</accession>
<dbReference type="SUPFAM" id="SSF52266">
    <property type="entry name" value="SGNH hydrolase"/>
    <property type="match status" value="1"/>
</dbReference>
<protein>
    <recommendedName>
        <fullName evidence="3">Carbohydrate esterase family 16 protein</fullName>
    </recommendedName>
</protein>
<evidence type="ECO:0008006" key="3">
    <source>
        <dbReference type="Google" id="ProtNLM"/>
    </source>
</evidence>
<organism evidence="1 2">
    <name type="scientific">Obba rivulosa</name>
    <dbReference type="NCBI Taxonomy" id="1052685"/>
    <lineage>
        <taxon>Eukaryota</taxon>
        <taxon>Fungi</taxon>
        <taxon>Dikarya</taxon>
        <taxon>Basidiomycota</taxon>
        <taxon>Agaricomycotina</taxon>
        <taxon>Agaricomycetes</taxon>
        <taxon>Polyporales</taxon>
        <taxon>Gelatoporiaceae</taxon>
        <taxon>Obba</taxon>
    </lineage>
</organism>
<dbReference type="Proteomes" id="UP000250043">
    <property type="component" value="Unassembled WGS sequence"/>
</dbReference>
<dbReference type="OrthoDB" id="1600564at2759"/>
<dbReference type="GO" id="GO:0016788">
    <property type="term" value="F:hydrolase activity, acting on ester bonds"/>
    <property type="evidence" value="ECO:0007669"/>
    <property type="project" value="InterPro"/>
</dbReference>
<evidence type="ECO:0000313" key="2">
    <source>
        <dbReference type="Proteomes" id="UP000250043"/>
    </source>
</evidence>
<dbReference type="InterPro" id="IPR036514">
    <property type="entry name" value="SGNH_hydro_sf"/>
</dbReference>
<proteinExistence type="predicted"/>
<dbReference type="EMBL" id="KV722537">
    <property type="protein sequence ID" value="OCH86251.1"/>
    <property type="molecule type" value="Genomic_DNA"/>
</dbReference>
<evidence type="ECO:0000313" key="1">
    <source>
        <dbReference type="EMBL" id="OCH86251.1"/>
    </source>
</evidence>
<dbReference type="Gene3D" id="3.40.50.1110">
    <property type="entry name" value="SGNH hydrolase"/>
    <property type="match status" value="1"/>
</dbReference>